<protein>
    <recommendedName>
        <fullName evidence="10">Acyl-coenzyme A oxidase</fullName>
    </recommendedName>
</protein>
<keyword evidence="7" id="KW-0560">Oxidoreductase</keyword>
<feature type="domain" description="Acyl-CoA oxidase C-alpha1" evidence="15">
    <location>
        <begin position="304"/>
        <end position="456"/>
    </location>
</feature>
<evidence type="ECO:0000256" key="8">
    <source>
        <dbReference type="ARBA" id="ARBA00023098"/>
    </source>
</evidence>
<evidence type="ECO:0000259" key="14">
    <source>
        <dbReference type="Pfam" id="PF02770"/>
    </source>
</evidence>
<dbReference type="GO" id="GO:0003997">
    <property type="term" value="F:acyl-CoA oxidase activity"/>
    <property type="evidence" value="ECO:0007669"/>
    <property type="project" value="InterPro"/>
</dbReference>
<comment type="subcellular location">
    <subcellularLocation>
        <location evidence="2">Peroxisome</location>
    </subcellularLocation>
</comment>
<keyword evidence="5 10" id="KW-0274">FAD</keyword>
<dbReference type="Pfam" id="PF01756">
    <property type="entry name" value="ACOX"/>
    <property type="match status" value="1"/>
</dbReference>
<reference evidence="16 17" key="1">
    <citation type="submission" date="2024-03" db="EMBL/GenBank/DDBJ databases">
        <title>The Acrasis kona genome and developmental transcriptomes reveal deep origins of eukaryotic multicellular pathways.</title>
        <authorList>
            <person name="Sheikh S."/>
            <person name="Fu C.-J."/>
            <person name="Brown M.W."/>
            <person name="Baldauf S.L."/>
        </authorList>
    </citation>
    <scope>NUCLEOTIDE SEQUENCE [LARGE SCALE GENOMIC DNA]</scope>
    <source>
        <strain evidence="16 17">ATCC MYA-3509</strain>
    </source>
</reference>
<gene>
    <name evidence="16" type="ORF">AKO1_005770</name>
</gene>
<dbReference type="FunFam" id="1.20.140.10:FF:000010">
    <property type="entry name" value="Acyl-coenzyme A oxidase"/>
    <property type="match status" value="1"/>
</dbReference>
<dbReference type="InterPro" id="IPR046373">
    <property type="entry name" value="Acyl-CoA_Oxase/DH_mid-dom_sf"/>
</dbReference>
<keyword evidence="9" id="KW-0576">Peroxisome</keyword>
<evidence type="ECO:0000259" key="15">
    <source>
        <dbReference type="Pfam" id="PF22924"/>
    </source>
</evidence>
<evidence type="ECO:0000256" key="7">
    <source>
        <dbReference type="ARBA" id="ARBA00023002"/>
    </source>
</evidence>
<dbReference type="InterPro" id="IPR009100">
    <property type="entry name" value="AcylCoA_DH/oxidase_NM_dom_sf"/>
</dbReference>
<dbReference type="FunFam" id="1.20.140.10:FF:000007">
    <property type="entry name" value="Acyl-coenzyme A oxidase"/>
    <property type="match status" value="1"/>
</dbReference>
<dbReference type="Pfam" id="PF22924">
    <property type="entry name" value="ACOX_C_alpha1"/>
    <property type="match status" value="1"/>
</dbReference>
<keyword evidence="6" id="KW-0276">Fatty acid metabolism</keyword>
<dbReference type="SUPFAM" id="SSF56645">
    <property type="entry name" value="Acyl-CoA dehydrogenase NM domain-like"/>
    <property type="match status" value="1"/>
</dbReference>
<feature type="binding site" evidence="12">
    <location>
        <position position="170"/>
    </location>
    <ligand>
        <name>FAD</name>
        <dbReference type="ChEBI" id="CHEBI:57692"/>
    </ligand>
</feature>
<feature type="binding site" evidence="12">
    <location>
        <position position="209"/>
    </location>
    <ligand>
        <name>FAD</name>
        <dbReference type="ChEBI" id="CHEBI:57692"/>
    </ligand>
</feature>
<comment type="caution">
    <text evidence="16">The sequence shown here is derived from an EMBL/GenBank/DDBJ whole genome shotgun (WGS) entry which is preliminary data.</text>
</comment>
<evidence type="ECO:0000256" key="2">
    <source>
        <dbReference type="ARBA" id="ARBA00004275"/>
    </source>
</evidence>
<dbReference type="GO" id="GO:0055088">
    <property type="term" value="P:lipid homeostasis"/>
    <property type="evidence" value="ECO:0007669"/>
    <property type="project" value="TreeGrafter"/>
</dbReference>
<evidence type="ECO:0000256" key="11">
    <source>
        <dbReference type="PIRSR" id="PIRSR000168-1"/>
    </source>
</evidence>
<evidence type="ECO:0000256" key="4">
    <source>
        <dbReference type="ARBA" id="ARBA00022630"/>
    </source>
</evidence>
<dbReference type="Proteomes" id="UP001431209">
    <property type="component" value="Unassembled WGS sequence"/>
</dbReference>
<keyword evidence="4 10" id="KW-0285">Flavoprotein</keyword>
<sequence length="620" mass="70097">MNTSNTSAERRLRVTFGHLQLTDTQTCDRFVLNNTHAEKDSTKIALEDFFDGKYKQIRQKTREIIENNDFEHLEDFDTLSMAEQRAINLKWGKIFGENLPFDFKQGLSTHYGMYSEFVAIATYINFNVMVKFAVQYSLFGGCVVNIGTDRHHQIIDGIRTMKVGGCFGMTEKYHGSNVRGIETTAHYDADTQEFIINTPSRTAHKTWIGGASVADYSSVFAQLYINNEHKGVHCFLVPMKQKGVSLMDCGYKFGLNGIDNMSFSFDHVRIPRVNLLNKFSNVDESGNYSSVIENSGRRFAATIGELVGGRLSLASACNSASKVCLRIAFNYATTRLQFAPAPNQPEVPIMTYPTHSRRLMPLLARTVANTSYLEHCTELYDNKEHDTQACHSEVSVLKALVSWNMVKTLDICRQCCGGAGYRAPNRISGYIRDTHIAVTFEGDNTVLVQQTVKYLLAQMHQEQDFSKVTVSDLSVDSLIKVLKCREMILLQQLQSNLKNKRNEGQDDWHSFNDELNLVLRVGLAHGERVLQEQFVKRIENIKDEKAKSILRQFADLNGLYSIVEDLGFFVTRDLISKGLALTTEDDFGKKCRKLAQVAQVVVDAFNIPEKCLPKDDLSDY</sequence>
<evidence type="ECO:0000256" key="3">
    <source>
        <dbReference type="ARBA" id="ARBA00006288"/>
    </source>
</evidence>
<dbReference type="Gene3D" id="2.40.110.10">
    <property type="entry name" value="Butyryl-CoA Dehydrogenase, subunit A, domain 2"/>
    <property type="match status" value="1"/>
</dbReference>
<name>A0AAW2YK67_9EUKA</name>
<comment type="cofactor">
    <cofactor evidence="1">
        <name>FAD</name>
        <dbReference type="ChEBI" id="CHEBI:57692"/>
    </cofactor>
</comment>
<dbReference type="AlphaFoldDB" id="A0AAW2YK67"/>
<feature type="domain" description="Acyl-CoA oxidase/dehydrogenase middle" evidence="14">
    <location>
        <begin position="166"/>
        <end position="268"/>
    </location>
</feature>
<dbReference type="FunFam" id="2.40.110.10:FF:000005">
    <property type="entry name" value="Acyl-coenzyme A oxidase"/>
    <property type="match status" value="1"/>
</dbReference>
<proteinExistence type="inferred from homology"/>
<dbReference type="GO" id="GO:0033540">
    <property type="term" value="P:fatty acid beta-oxidation using acyl-CoA oxidase"/>
    <property type="evidence" value="ECO:0007669"/>
    <property type="project" value="TreeGrafter"/>
</dbReference>
<evidence type="ECO:0000313" key="17">
    <source>
        <dbReference type="Proteomes" id="UP001431209"/>
    </source>
</evidence>
<dbReference type="GO" id="GO:0071949">
    <property type="term" value="F:FAD binding"/>
    <property type="evidence" value="ECO:0007669"/>
    <property type="project" value="InterPro"/>
</dbReference>
<dbReference type="GO" id="GO:0005777">
    <property type="term" value="C:peroxisome"/>
    <property type="evidence" value="ECO:0007669"/>
    <property type="project" value="UniProtKB-SubCell"/>
</dbReference>
<evidence type="ECO:0000256" key="5">
    <source>
        <dbReference type="ARBA" id="ARBA00022827"/>
    </source>
</evidence>
<dbReference type="GO" id="GO:0005504">
    <property type="term" value="F:fatty acid binding"/>
    <property type="evidence" value="ECO:0007669"/>
    <property type="project" value="TreeGrafter"/>
</dbReference>
<evidence type="ECO:0000256" key="6">
    <source>
        <dbReference type="ARBA" id="ARBA00022832"/>
    </source>
</evidence>
<evidence type="ECO:0000256" key="9">
    <source>
        <dbReference type="ARBA" id="ARBA00023140"/>
    </source>
</evidence>
<evidence type="ECO:0000256" key="10">
    <source>
        <dbReference type="PIRNR" id="PIRNR000168"/>
    </source>
</evidence>
<dbReference type="Pfam" id="PF02770">
    <property type="entry name" value="Acyl-CoA_dh_M"/>
    <property type="match status" value="1"/>
</dbReference>
<evidence type="ECO:0000313" key="16">
    <source>
        <dbReference type="EMBL" id="KAL0477400.1"/>
    </source>
</evidence>
<comment type="similarity">
    <text evidence="3 10">Belongs to the acyl-CoA oxidase family.</text>
</comment>
<dbReference type="InterPro" id="IPR002655">
    <property type="entry name" value="Acyl-CoA_oxidase_C"/>
</dbReference>
<dbReference type="InterPro" id="IPR055060">
    <property type="entry name" value="ACOX_C_alpha1"/>
</dbReference>
<dbReference type="SUPFAM" id="SSF47203">
    <property type="entry name" value="Acyl-CoA dehydrogenase C-terminal domain-like"/>
    <property type="match status" value="2"/>
</dbReference>
<dbReference type="InterPro" id="IPR012258">
    <property type="entry name" value="Acyl-CoA_oxidase"/>
</dbReference>
<dbReference type="Gene3D" id="1.20.140.10">
    <property type="entry name" value="Butyryl-CoA Dehydrogenase, subunit A, domain 3"/>
    <property type="match status" value="2"/>
</dbReference>
<feature type="domain" description="Acyl-CoA oxidase C-terminal" evidence="13">
    <location>
        <begin position="475"/>
        <end position="612"/>
    </location>
</feature>
<accession>A0AAW2YK67</accession>
<keyword evidence="8" id="KW-0443">Lipid metabolism</keyword>
<dbReference type="EMBL" id="JAOPGA020000167">
    <property type="protein sequence ID" value="KAL0477400.1"/>
    <property type="molecule type" value="Genomic_DNA"/>
</dbReference>
<keyword evidence="17" id="KW-1185">Reference proteome</keyword>
<dbReference type="InterPro" id="IPR036250">
    <property type="entry name" value="AcylCo_DH-like_C"/>
</dbReference>
<evidence type="ECO:0000259" key="13">
    <source>
        <dbReference type="Pfam" id="PF01756"/>
    </source>
</evidence>
<feature type="active site" description="Proton acceptor" evidence="11">
    <location>
        <position position="441"/>
    </location>
</feature>
<dbReference type="InterPro" id="IPR006091">
    <property type="entry name" value="Acyl-CoA_Oxase/DH_mid-dom"/>
</dbReference>
<organism evidence="16 17">
    <name type="scientific">Acrasis kona</name>
    <dbReference type="NCBI Taxonomy" id="1008807"/>
    <lineage>
        <taxon>Eukaryota</taxon>
        <taxon>Discoba</taxon>
        <taxon>Heterolobosea</taxon>
        <taxon>Tetramitia</taxon>
        <taxon>Eutetramitia</taxon>
        <taxon>Acrasidae</taxon>
        <taxon>Acrasis</taxon>
    </lineage>
</organism>
<evidence type="ECO:0000256" key="12">
    <source>
        <dbReference type="PIRSR" id="PIRSR000168-2"/>
    </source>
</evidence>
<dbReference type="PANTHER" id="PTHR10909">
    <property type="entry name" value="ELECTRON TRANSPORT OXIDOREDUCTASE"/>
    <property type="match status" value="1"/>
</dbReference>
<dbReference type="PANTHER" id="PTHR10909:SF352">
    <property type="entry name" value="ACYL-COENZYME A OXIDASE-LIKE PROTEIN"/>
    <property type="match status" value="1"/>
</dbReference>
<evidence type="ECO:0000256" key="1">
    <source>
        <dbReference type="ARBA" id="ARBA00001974"/>
    </source>
</evidence>
<dbReference type="PIRSF" id="PIRSF000168">
    <property type="entry name" value="Acyl-CoA_oxidase"/>
    <property type="match status" value="1"/>
</dbReference>